<dbReference type="RefSeq" id="WP_189356295.1">
    <property type="nucleotide sequence ID" value="NZ_BMYU01000002.1"/>
</dbReference>
<evidence type="ECO:0000313" key="2">
    <source>
        <dbReference type="Proteomes" id="UP000653343"/>
    </source>
</evidence>
<gene>
    <name evidence="1" type="ORF">GCM10010946_13690</name>
</gene>
<sequence length="506" mass="57029">MIPLIQTALTGTANHPAAQTGIDAIDTLVHAASAEQQLLLKAGALHAYQRAGWLPLQANLPPQAAPETRGEPPAQLHGVFSRLTETLFDSLRPWALQRIAEHGWRLPHAMLPAILARADVAVWSGVLGERAEWLRQQHPDWRAQSLHQQAWQDADTRLRIWQEESFAMRCKALRAQAEADAAVARQWLQADLSKEKAEQRLSLLDLWLPYAGSAEDIAWTESLLSDRSQPVRQRLASWLAQRPESSLAQRIKQRADSVLQFDSKGQLHITLPEELPRDWEKDGWNPTPPAGTGKKAWWLRQLIALIAPQQWLSAGPDHDDSWELLTTHSWSEALIAGVCDAVLRFGDVAWASASLSRLAVSHIQSNCIALFNLLPSASQTAVLLTLLQQENIDAAVRYLQILPARPAPETVQALTETLNRMLTPAFLQQLQNQQLRAQDMHALLNMLERLIPDCPDQVIADIVQLIQRLNIFSDSENWYYRSQTERTERLLTQAAFKQYLIKEIFL</sequence>
<dbReference type="EMBL" id="BMYU01000002">
    <property type="protein sequence ID" value="GGX36931.1"/>
    <property type="molecule type" value="Genomic_DNA"/>
</dbReference>
<comment type="caution">
    <text evidence="1">The sequence shown here is derived from an EMBL/GenBank/DDBJ whole genome shotgun (WGS) entry which is preliminary data.</text>
</comment>
<dbReference type="Proteomes" id="UP000653343">
    <property type="component" value="Unassembled WGS sequence"/>
</dbReference>
<dbReference type="InterPro" id="IPR043746">
    <property type="entry name" value="DUF5691"/>
</dbReference>
<name>A0ABQ2XW31_9BURK</name>
<keyword evidence="2" id="KW-1185">Reference proteome</keyword>
<evidence type="ECO:0000313" key="1">
    <source>
        <dbReference type="EMBL" id="GGX36931.1"/>
    </source>
</evidence>
<proteinExistence type="predicted"/>
<protein>
    <submittedName>
        <fullName evidence="1">Uncharacterized protein</fullName>
    </submittedName>
</protein>
<reference evidence="2" key="1">
    <citation type="journal article" date="2019" name="Int. J. Syst. Evol. Microbiol.">
        <title>The Global Catalogue of Microorganisms (GCM) 10K type strain sequencing project: providing services to taxonomists for standard genome sequencing and annotation.</title>
        <authorList>
            <consortium name="The Broad Institute Genomics Platform"/>
            <consortium name="The Broad Institute Genome Sequencing Center for Infectious Disease"/>
            <person name="Wu L."/>
            <person name="Ma J."/>
        </authorList>
    </citation>
    <scope>NUCLEOTIDE SEQUENCE [LARGE SCALE GENOMIC DNA]</scope>
    <source>
        <strain evidence="2">KCTC 23917</strain>
    </source>
</reference>
<dbReference type="Pfam" id="PF18944">
    <property type="entry name" value="DUF5691"/>
    <property type="match status" value="1"/>
</dbReference>
<organism evidence="1 2">
    <name type="scientific">Undibacterium squillarum</name>
    <dbReference type="NCBI Taxonomy" id="1131567"/>
    <lineage>
        <taxon>Bacteria</taxon>
        <taxon>Pseudomonadati</taxon>
        <taxon>Pseudomonadota</taxon>
        <taxon>Betaproteobacteria</taxon>
        <taxon>Burkholderiales</taxon>
        <taxon>Oxalobacteraceae</taxon>
        <taxon>Undibacterium</taxon>
    </lineage>
</organism>
<accession>A0ABQ2XW31</accession>